<evidence type="ECO:0000313" key="2">
    <source>
        <dbReference type="EMBL" id="KAF8439999.1"/>
    </source>
</evidence>
<dbReference type="Proteomes" id="UP001194468">
    <property type="component" value="Unassembled WGS sequence"/>
</dbReference>
<feature type="chain" id="PRO_5042071489" description="Secreted protein" evidence="1">
    <location>
        <begin position="22"/>
        <end position="71"/>
    </location>
</feature>
<evidence type="ECO:0008006" key="4">
    <source>
        <dbReference type="Google" id="ProtNLM"/>
    </source>
</evidence>
<gene>
    <name evidence="2" type="ORF">L210DRAFT_2194787</name>
</gene>
<dbReference type="EMBL" id="WHUW01000013">
    <property type="protein sequence ID" value="KAF8439999.1"/>
    <property type="molecule type" value="Genomic_DNA"/>
</dbReference>
<evidence type="ECO:0000313" key="3">
    <source>
        <dbReference type="Proteomes" id="UP001194468"/>
    </source>
</evidence>
<feature type="signal peptide" evidence="1">
    <location>
        <begin position="1"/>
        <end position="21"/>
    </location>
</feature>
<keyword evidence="1" id="KW-0732">Signal</keyword>
<sequence length="71" mass="7888">MGTHSMTLAAVVVLLSRQLFARLCPYQPAQPTGSCLVSLYSNHCRVANTPLLLHIILSKEREWGKQDLPGR</sequence>
<name>A0AAD4BU80_BOLED</name>
<comment type="caution">
    <text evidence="2">The sequence shown here is derived from an EMBL/GenBank/DDBJ whole genome shotgun (WGS) entry which is preliminary data.</text>
</comment>
<proteinExistence type="predicted"/>
<organism evidence="2 3">
    <name type="scientific">Boletus edulis BED1</name>
    <dbReference type="NCBI Taxonomy" id="1328754"/>
    <lineage>
        <taxon>Eukaryota</taxon>
        <taxon>Fungi</taxon>
        <taxon>Dikarya</taxon>
        <taxon>Basidiomycota</taxon>
        <taxon>Agaricomycotina</taxon>
        <taxon>Agaricomycetes</taxon>
        <taxon>Agaricomycetidae</taxon>
        <taxon>Boletales</taxon>
        <taxon>Boletineae</taxon>
        <taxon>Boletaceae</taxon>
        <taxon>Boletoideae</taxon>
        <taxon>Boletus</taxon>
    </lineage>
</organism>
<protein>
    <recommendedName>
        <fullName evidence="4">Secreted protein</fullName>
    </recommendedName>
</protein>
<reference evidence="2" key="2">
    <citation type="journal article" date="2020" name="Nat. Commun.">
        <title>Large-scale genome sequencing of mycorrhizal fungi provides insights into the early evolution of symbiotic traits.</title>
        <authorList>
            <person name="Miyauchi S."/>
            <person name="Kiss E."/>
            <person name="Kuo A."/>
            <person name="Drula E."/>
            <person name="Kohler A."/>
            <person name="Sanchez-Garcia M."/>
            <person name="Morin E."/>
            <person name="Andreopoulos B."/>
            <person name="Barry K.W."/>
            <person name="Bonito G."/>
            <person name="Buee M."/>
            <person name="Carver A."/>
            <person name="Chen C."/>
            <person name="Cichocki N."/>
            <person name="Clum A."/>
            <person name="Culley D."/>
            <person name="Crous P.W."/>
            <person name="Fauchery L."/>
            <person name="Girlanda M."/>
            <person name="Hayes R.D."/>
            <person name="Keri Z."/>
            <person name="LaButti K."/>
            <person name="Lipzen A."/>
            <person name="Lombard V."/>
            <person name="Magnuson J."/>
            <person name="Maillard F."/>
            <person name="Murat C."/>
            <person name="Nolan M."/>
            <person name="Ohm R.A."/>
            <person name="Pangilinan J."/>
            <person name="Pereira M.F."/>
            <person name="Perotto S."/>
            <person name="Peter M."/>
            <person name="Pfister S."/>
            <person name="Riley R."/>
            <person name="Sitrit Y."/>
            <person name="Stielow J.B."/>
            <person name="Szollosi G."/>
            <person name="Zifcakova L."/>
            <person name="Stursova M."/>
            <person name="Spatafora J.W."/>
            <person name="Tedersoo L."/>
            <person name="Vaario L.M."/>
            <person name="Yamada A."/>
            <person name="Yan M."/>
            <person name="Wang P."/>
            <person name="Xu J."/>
            <person name="Bruns T."/>
            <person name="Baldrian P."/>
            <person name="Vilgalys R."/>
            <person name="Dunand C."/>
            <person name="Henrissat B."/>
            <person name="Grigoriev I.V."/>
            <person name="Hibbett D."/>
            <person name="Nagy L.G."/>
            <person name="Martin F.M."/>
        </authorList>
    </citation>
    <scope>NUCLEOTIDE SEQUENCE</scope>
    <source>
        <strain evidence="2">BED1</strain>
    </source>
</reference>
<reference evidence="2" key="1">
    <citation type="submission" date="2019-10" db="EMBL/GenBank/DDBJ databases">
        <authorList>
            <consortium name="DOE Joint Genome Institute"/>
            <person name="Kuo A."/>
            <person name="Miyauchi S."/>
            <person name="Kiss E."/>
            <person name="Drula E."/>
            <person name="Kohler A."/>
            <person name="Sanchez-Garcia M."/>
            <person name="Andreopoulos B."/>
            <person name="Barry K.W."/>
            <person name="Bonito G."/>
            <person name="Buee M."/>
            <person name="Carver A."/>
            <person name="Chen C."/>
            <person name="Cichocki N."/>
            <person name="Clum A."/>
            <person name="Culley D."/>
            <person name="Crous P.W."/>
            <person name="Fauchery L."/>
            <person name="Girlanda M."/>
            <person name="Hayes R."/>
            <person name="Keri Z."/>
            <person name="LaButti K."/>
            <person name="Lipzen A."/>
            <person name="Lombard V."/>
            <person name="Magnuson J."/>
            <person name="Maillard F."/>
            <person name="Morin E."/>
            <person name="Murat C."/>
            <person name="Nolan M."/>
            <person name="Ohm R."/>
            <person name="Pangilinan J."/>
            <person name="Pereira M."/>
            <person name="Perotto S."/>
            <person name="Peter M."/>
            <person name="Riley R."/>
            <person name="Sitrit Y."/>
            <person name="Stielow B."/>
            <person name="Szollosi G."/>
            <person name="Zifcakova L."/>
            <person name="Stursova M."/>
            <person name="Spatafora J.W."/>
            <person name="Tedersoo L."/>
            <person name="Vaario L.-M."/>
            <person name="Yamada A."/>
            <person name="Yan M."/>
            <person name="Wang P."/>
            <person name="Xu J."/>
            <person name="Bruns T."/>
            <person name="Baldrian P."/>
            <person name="Vilgalys R."/>
            <person name="Henrissat B."/>
            <person name="Grigoriev I.V."/>
            <person name="Hibbett D."/>
            <person name="Nagy L.G."/>
            <person name="Martin F.M."/>
        </authorList>
    </citation>
    <scope>NUCLEOTIDE SEQUENCE</scope>
    <source>
        <strain evidence="2">BED1</strain>
    </source>
</reference>
<dbReference type="AlphaFoldDB" id="A0AAD4BU80"/>
<evidence type="ECO:0000256" key="1">
    <source>
        <dbReference type="SAM" id="SignalP"/>
    </source>
</evidence>
<keyword evidence="3" id="KW-1185">Reference proteome</keyword>
<accession>A0AAD4BU80</accession>